<evidence type="ECO:0000313" key="1">
    <source>
        <dbReference type="Ensembl" id="ENSCINP00000028290.2"/>
    </source>
</evidence>
<dbReference type="HOGENOM" id="CLU_3193709_0_0_1"/>
<accession>F6YPR2</accession>
<evidence type="ECO:0000313" key="2">
    <source>
        <dbReference type="Proteomes" id="UP000008144"/>
    </source>
</evidence>
<organism evidence="1 2">
    <name type="scientific">Ciona intestinalis</name>
    <name type="common">Transparent sea squirt</name>
    <name type="synonym">Ascidia intestinalis</name>
    <dbReference type="NCBI Taxonomy" id="7719"/>
    <lineage>
        <taxon>Eukaryota</taxon>
        <taxon>Metazoa</taxon>
        <taxon>Chordata</taxon>
        <taxon>Tunicata</taxon>
        <taxon>Ascidiacea</taxon>
        <taxon>Phlebobranchia</taxon>
        <taxon>Cionidae</taxon>
        <taxon>Ciona</taxon>
    </lineage>
</organism>
<dbReference type="Ensembl" id="ENSCINT00000028536.2">
    <property type="protein sequence ID" value="ENSCINP00000028290.2"/>
    <property type="gene ID" value="ENSCING00000016278.2"/>
</dbReference>
<protein>
    <submittedName>
        <fullName evidence="1">Uncharacterized protein</fullName>
    </submittedName>
</protein>
<name>F6YPR2_CIOIN</name>
<keyword evidence="2" id="KW-1185">Reference proteome</keyword>
<dbReference type="InParanoid" id="F6YPR2"/>
<reference evidence="1" key="2">
    <citation type="submission" date="2025-08" db="UniProtKB">
        <authorList>
            <consortium name="Ensembl"/>
        </authorList>
    </citation>
    <scope>IDENTIFICATION</scope>
</reference>
<proteinExistence type="predicted"/>
<reference evidence="1" key="3">
    <citation type="submission" date="2025-09" db="UniProtKB">
        <authorList>
            <consortium name="Ensembl"/>
        </authorList>
    </citation>
    <scope>IDENTIFICATION</scope>
</reference>
<dbReference type="Proteomes" id="UP000008144">
    <property type="component" value="Unassembled WGS sequence"/>
</dbReference>
<reference evidence="2" key="1">
    <citation type="journal article" date="2002" name="Science">
        <title>The draft genome of Ciona intestinalis: insights into chordate and vertebrate origins.</title>
        <authorList>
            <person name="Dehal P."/>
            <person name="Satou Y."/>
            <person name="Campbell R.K."/>
            <person name="Chapman J."/>
            <person name="Degnan B."/>
            <person name="De Tomaso A."/>
            <person name="Davidson B."/>
            <person name="Di Gregorio A."/>
            <person name="Gelpke M."/>
            <person name="Goodstein D.M."/>
            <person name="Harafuji N."/>
            <person name="Hastings K.E."/>
            <person name="Ho I."/>
            <person name="Hotta K."/>
            <person name="Huang W."/>
            <person name="Kawashima T."/>
            <person name="Lemaire P."/>
            <person name="Martinez D."/>
            <person name="Meinertzhagen I.A."/>
            <person name="Necula S."/>
            <person name="Nonaka M."/>
            <person name="Putnam N."/>
            <person name="Rash S."/>
            <person name="Saiga H."/>
            <person name="Satake M."/>
            <person name="Terry A."/>
            <person name="Yamada L."/>
            <person name="Wang H.G."/>
            <person name="Awazu S."/>
            <person name="Azumi K."/>
            <person name="Boore J."/>
            <person name="Branno M."/>
            <person name="Chin-Bow S."/>
            <person name="DeSantis R."/>
            <person name="Doyle S."/>
            <person name="Francino P."/>
            <person name="Keys D.N."/>
            <person name="Haga S."/>
            <person name="Hayashi H."/>
            <person name="Hino K."/>
            <person name="Imai K.S."/>
            <person name="Inaba K."/>
            <person name="Kano S."/>
            <person name="Kobayashi K."/>
            <person name="Kobayashi M."/>
            <person name="Lee B.I."/>
            <person name="Makabe K.W."/>
            <person name="Manohar C."/>
            <person name="Matassi G."/>
            <person name="Medina M."/>
            <person name="Mochizuki Y."/>
            <person name="Mount S."/>
            <person name="Morishita T."/>
            <person name="Miura S."/>
            <person name="Nakayama A."/>
            <person name="Nishizaka S."/>
            <person name="Nomoto H."/>
            <person name="Ohta F."/>
            <person name="Oishi K."/>
            <person name="Rigoutsos I."/>
            <person name="Sano M."/>
            <person name="Sasaki A."/>
            <person name="Sasakura Y."/>
            <person name="Shoguchi E."/>
            <person name="Shin-i T."/>
            <person name="Spagnuolo A."/>
            <person name="Stainier D."/>
            <person name="Suzuki M.M."/>
            <person name="Tassy O."/>
            <person name="Takatori N."/>
            <person name="Tokuoka M."/>
            <person name="Yagi K."/>
            <person name="Yoshizaki F."/>
            <person name="Wada S."/>
            <person name="Zhang C."/>
            <person name="Hyatt P.D."/>
            <person name="Larimer F."/>
            <person name="Detter C."/>
            <person name="Doggett N."/>
            <person name="Glavina T."/>
            <person name="Hawkins T."/>
            <person name="Richardson P."/>
            <person name="Lucas S."/>
            <person name="Kohara Y."/>
            <person name="Levine M."/>
            <person name="Satoh N."/>
            <person name="Rokhsar D.S."/>
        </authorList>
    </citation>
    <scope>NUCLEOTIDE SEQUENCE [LARGE SCALE GENOMIC DNA]</scope>
</reference>
<dbReference type="AlphaFoldDB" id="F6YPR2"/>
<sequence length="46" mass="5214">MDNILHTEFDSTGDVTDLNDGEIFEEKSSEGLVVFNQKPLWIFGPK</sequence>